<dbReference type="EMBL" id="ML119664">
    <property type="protein sequence ID" value="RPA83412.1"/>
    <property type="molecule type" value="Genomic_DNA"/>
</dbReference>
<name>A0A3N4IBF0_ASCIM</name>
<dbReference type="Proteomes" id="UP000275078">
    <property type="component" value="Unassembled WGS sequence"/>
</dbReference>
<accession>A0A3N4IBF0</accession>
<dbReference type="AlphaFoldDB" id="A0A3N4IBF0"/>
<reference evidence="1 2" key="1">
    <citation type="journal article" date="2018" name="Nat. Ecol. Evol.">
        <title>Pezizomycetes genomes reveal the molecular basis of ectomycorrhizal truffle lifestyle.</title>
        <authorList>
            <person name="Murat C."/>
            <person name="Payen T."/>
            <person name="Noel B."/>
            <person name="Kuo A."/>
            <person name="Morin E."/>
            <person name="Chen J."/>
            <person name="Kohler A."/>
            <person name="Krizsan K."/>
            <person name="Balestrini R."/>
            <person name="Da Silva C."/>
            <person name="Montanini B."/>
            <person name="Hainaut M."/>
            <person name="Levati E."/>
            <person name="Barry K.W."/>
            <person name="Belfiori B."/>
            <person name="Cichocki N."/>
            <person name="Clum A."/>
            <person name="Dockter R.B."/>
            <person name="Fauchery L."/>
            <person name="Guy J."/>
            <person name="Iotti M."/>
            <person name="Le Tacon F."/>
            <person name="Lindquist E.A."/>
            <person name="Lipzen A."/>
            <person name="Malagnac F."/>
            <person name="Mello A."/>
            <person name="Molinier V."/>
            <person name="Miyauchi S."/>
            <person name="Poulain J."/>
            <person name="Riccioni C."/>
            <person name="Rubini A."/>
            <person name="Sitrit Y."/>
            <person name="Splivallo R."/>
            <person name="Traeger S."/>
            <person name="Wang M."/>
            <person name="Zifcakova L."/>
            <person name="Wipf D."/>
            <person name="Zambonelli A."/>
            <person name="Paolocci F."/>
            <person name="Nowrousian M."/>
            <person name="Ottonello S."/>
            <person name="Baldrian P."/>
            <person name="Spatafora J.W."/>
            <person name="Henrissat B."/>
            <person name="Nagy L.G."/>
            <person name="Aury J.M."/>
            <person name="Wincker P."/>
            <person name="Grigoriev I.V."/>
            <person name="Bonfante P."/>
            <person name="Martin F.M."/>
        </authorList>
    </citation>
    <scope>NUCLEOTIDE SEQUENCE [LARGE SCALE GENOMIC DNA]</scope>
    <source>
        <strain evidence="1 2">RN42</strain>
    </source>
</reference>
<evidence type="ECO:0000313" key="1">
    <source>
        <dbReference type="EMBL" id="RPA83412.1"/>
    </source>
</evidence>
<keyword evidence="2" id="KW-1185">Reference proteome</keyword>
<proteinExistence type="predicted"/>
<evidence type="ECO:0000313" key="2">
    <source>
        <dbReference type="Proteomes" id="UP000275078"/>
    </source>
</evidence>
<gene>
    <name evidence="1" type="ORF">BJ508DRAFT_324449</name>
</gene>
<sequence>MSPFNLVFLADFSTVPSDTLRFPEEWSLSIPSPLEPASLGPFTPVDGSSAIYALFRGPGPDLTLRTLCAHLPISEPIPNPDDPDGVETLVLVAAHIDSGGIVWGRCDWSADPDVPGAVVGNFTYMLGFGSRPEDHAIVDILFGLQSPPETVSLLRPTLDYASLDIDHAQSPRRYPRTRATATSDSGAVTYMFYDRMNDESAPLVRPYAGMHVVFRDEASVDERATPIMITEVMQPGDDFDRKFRGWINGGEIDVFLGRVRDGFAGTIIEAHPGVLPSGTPCVSGLVSFRKLKM</sequence>
<organism evidence="1 2">
    <name type="scientific">Ascobolus immersus RN42</name>
    <dbReference type="NCBI Taxonomy" id="1160509"/>
    <lineage>
        <taxon>Eukaryota</taxon>
        <taxon>Fungi</taxon>
        <taxon>Dikarya</taxon>
        <taxon>Ascomycota</taxon>
        <taxon>Pezizomycotina</taxon>
        <taxon>Pezizomycetes</taxon>
        <taxon>Pezizales</taxon>
        <taxon>Ascobolaceae</taxon>
        <taxon>Ascobolus</taxon>
    </lineage>
</organism>
<protein>
    <submittedName>
        <fullName evidence="1">Uncharacterized protein</fullName>
    </submittedName>
</protein>